<feature type="transmembrane region" description="Helical" evidence="13">
    <location>
        <begin position="1343"/>
        <end position="1373"/>
    </location>
</feature>
<evidence type="ECO:0000256" key="13">
    <source>
        <dbReference type="SAM" id="Phobius"/>
    </source>
</evidence>
<evidence type="ECO:0000259" key="15">
    <source>
        <dbReference type="Pfam" id="PF06738"/>
    </source>
</evidence>
<comment type="subcellular location">
    <subcellularLocation>
        <location evidence="1">Nucleus</location>
    </subcellularLocation>
</comment>
<evidence type="ECO:0000259" key="14">
    <source>
        <dbReference type="Pfam" id="PF04056"/>
    </source>
</evidence>
<feature type="transmembrane region" description="Helical" evidence="13">
    <location>
        <begin position="1481"/>
        <end position="1499"/>
    </location>
</feature>
<keyword evidence="4" id="KW-0227">DNA damage</keyword>
<dbReference type="GO" id="GO:0006281">
    <property type="term" value="P:DNA repair"/>
    <property type="evidence" value="ECO:0007669"/>
    <property type="project" value="UniProtKB-KW"/>
</dbReference>
<keyword evidence="6" id="KW-0862">Zinc</keyword>
<gene>
    <name evidence="16" type="ORF">MNAN1_002235</name>
</gene>
<keyword evidence="17" id="KW-1185">Reference proteome</keyword>
<evidence type="ECO:0000256" key="11">
    <source>
        <dbReference type="ARBA" id="ARBA00034125"/>
    </source>
</evidence>
<evidence type="ECO:0000256" key="7">
    <source>
        <dbReference type="ARBA" id="ARBA00023015"/>
    </source>
</evidence>
<keyword evidence="3" id="KW-0479">Metal-binding</keyword>
<keyword evidence="13" id="KW-0812">Transmembrane</keyword>
<evidence type="ECO:0000256" key="6">
    <source>
        <dbReference type="ARBA" id="ARBA00022833"/>
    </source>
</evidence>
<feature type="transmembrane region" description="Helical" evidence="13">
    <location>
        <begin position="1303"/>
        <end position="1323"/>
    </location>
</feature>
<reference evidence="16" key="1">
    <citation type="submission" date="2023-03" db="EMBL/GenBank/DDBJ databases">
        <title>Mating type loci evolution in Malassezia.</title>
        <authorList>
            <person name="Coelho M.A."/>
        </authorList>
    </citation>
    <scope>NUCLEOTIDE SEQUENCE</scope>
    <source>
        <strain evidence="16">CBS 9557</strain>
    </source>
</reference>
<feature type="region of interest" description="Disordered" evidence="12">
    <location>
        <begin position="623"/>
        <end position="649"/>
    </location>
</feature>
<keyword evidence="8" id="KW-0804">Transcription</keyword>
<dbReference type="Pfam" id="PF06738">
    <property type="entry name" value="ThrE"/>
    <property type="match status" value="1"/>
</dbReference>
<feature type="transmembrane region" description="Helical" evidence="13">
    <location>
        <begin position="1537"/>
        <end position="1561"/>
    </location>
</feature>
<evidence type="ECO:0000256" key="5">
    <source>
        <dbReference type="ARBA" id="ARBA00022771"/>
    </source>
</evidence>
<feature type="domain" description="Ssl1-like" evidence="14">
    <location>
        <begin position="140"/>
        <end position="338"/>
    </location>
</feature>
<sequence>MAARRDDLYVDGAEFDDSDELIEEHSDDSDEFHTLPSLAHGGVKASLHERTSAKRKAGEAHDDTSSAGNAARAEKRKHVQKNAGYSWEAAYQRSWDHVQEDESGNLENAVRQMLEVNKRKRSLRDSAPVQRGIIRHLVLVLDLSEDMMDRDLRPTRYVLYLTSSFELTLQLCRQFVSDYFDQNPIGQLAIVCARDGLAERLSLMGGNTFDHGAVLASKRKLEPRGEPSLQNALEMARSCLSSNTREILFISAVDPGNIYHTIQNLVDDHIQVSVISLAAEMHVLCDLCRRTGGDFHVVLNEDHYKELLMQHVPPRVIVQDASAKDSSDHGDLLVMGFPRRLPFNAPASMFPTDCPTCGITIIMSTHLARSYHHLFPVLNYEPLPWSHMASFPSKDHVNEYGQVPELDHGAYSGTVDTSTEGVPYRDDAEATYYAGYTQNAPAPALDNFVPGQGQGAPITNEGGVSQGAADARPTTTLPERNQVRFVPPSEPSRATRIRVQPEGHGPTITVSQSVPTSGAAVSPTLGTPHESVGLSRPNKPGRINLEGLQPEIPSGSVVQLDAPTDAHGPTGVVNADHTDMGRLASLAQELDENGSEAVSEQPQPGQAIIRDEAFLPGLATLPPEEHDAPHRGLSDGEITPGATTESSVDPLESLEQVDLIEGETDGMPSKLPRSLRHKVSDQGFQGWKKLKKLIGTHQDEENHEDMAEKGLFSANATNLKSVPVQTSSGIRGLGRRRKPDPIERQAARLVKAHKVLSGAPASDTSDDEIPPGPGMNRAHLPDSEASTPDALETMQHLDARPVSSAGVLGQLLKLYEQQQAGDSQSEDGTSVVTSDQAGKATDIGGGLNLVGDTVVDAFGNKAPLSEVDPSLLKQAAEKQKLDSLQSGQPTPRRMSMAGAGLINLANQNLSQMGSNLGRVGVRGKEVVNTVATDVGIDVMDERPKAARSAAGTIGALIATTGNLVGAVSPLHAQLGPNPKRPGYTLDRYLLPEMNEKTLRRTAKIVADAAPVPKKMRQLSTPGGHPLLTPNTLARVSQSDPNFNPYFGKTADARSNAGQSQSSSRRAADFAKHSGATISHAGKQLLHMKKPGTSASEEGVDYFGNPEEVAKKEWQRKIRRRKAKSKKQEIFITMHVAAILKRQEFILKLSRALMMFGAPTHRIEVQIQQTANILEVNCRCVYFPSLMLLSFGDENTHTSETKIIKQGSVVDLTKLTDMHTIYWNVVHDKIGVEQGSKQLDMLMRRKPLMRKWQHVVVGGLASSFITVGTWGFQGSLLDAFAVFVLGGFMCFCQLSITSEVYSNVFEIVFATINSFIAMALHRIGAVHTINWDSNSESWTNNIEYGRYFCYQAVIAGSIVLILPGFIVLTGALELQSKSVVAGSVRLVYAIIYSVMLGLGIMIGSLPLIQYGNHTVESTACNARNIPQFAHWYNTPPGGTALSQQPSDSRRLYGSLAWAFLCVPGYATLLSLRNQAKVVRKEFPVMVFIAVCGWVVSNFPVYANVPSALQSHAYLFSAMGSFTVGTLANIYGRIFDGRSFVVAVPGILYQLPSGMTGSVNLYSFATLQTNESGSAEVSQGFQIGATLLNVSLGIAIGLFASSLLMFILGGRKVRGGGMFSF</sequence>
<protein>
    <recommendedName>
        <fullName evidence="18">VWFA domain-containing protein</fullName>
    </recommendedName>
</protein>
<feature type="region of interest" description="Disordered" evidence="12">
    <location>
        <begin position="1051"/>
        <end position="1072"/>
    </location>
</feature>
<keyword evidence="7" id="KW-0805">Transcription regulation</keyword>
<keyword evidence="9" id="KW-0234">DNA repair</keyword>
<feature type="transmembrane region" description="Helical" evidence="13">
    <location>
        <begin position="1251"/>
        <end position="1272"/>
    </location>
</feature>
<dbReference type="InterPro" id="IPR051361">
    <property type="entry name" value="ThrE/Ser_Exporter"/>
</dbReference>
<dbReference type="GO" id="GO:0005634">
    <property type="term" value="C:nucleus"/>
    <property type="evidence" value="ECO:0007669"/>
    <property type="project" value="UniProtKB-SubCell"/>
</dbReference>
<feature type="region of interest" description="Disordered" evidence="12">
    <location>
        <begin position="444"/>
        <end position="474"/>
    </location>
</feature>
<evidence type="ECO:0000256" key="10">
    <source>
        <dbReference type="ARBA" id="ARBA00023242"/>
    </source>
</evidence>
<dbReference type="PANTHER" id="PTHR31082">
    <property type="entry name" value="PHEROMONE-REGULATED MEMBRANE PROTEIN 10"/>
    <property type="match status" value="1"/>
</dbReference>
<dbReference type="PANTHER" id="PTHR31082:SF4">
    <property type="entry name" value="PHEROMONE-REGULATED MEMBRANE PROTEIN 10"/>
    <property type="match status" value="1"/>
</dbReference>
<evidence type="ECO:0000313" key="17">
    <source>
        <dbReference type="Proteomes" id="UP001213623"/>
    </source>
</evidence>
<organism evidence="16 17">
    <name type="scientific">Malassezia nana</name>
    <dbReference type="NCBI Taxonomy" id="180528"/>
    <lineage>
        <taxon>Eukaryota</taxon>
        <taxon>Fungi</taxon>
        <taxon>Dikarya</taxon>
        <taxon>Basidiomycota</taxon>
        <taxon>Ustilaginomycotina</taxon>
        <taxon>Malasseziomycetes</taxon>
        <taxon>Malasseziales</taxon>
        <taxon>Malasseziaceae</taxon>
        <taxon>Malassezia</taxon>
    </lineage>
</organism>
<feature type="compositionally biased region" description="Basic and acidic residues" evidence="12">
    <location>
        <begin position="623"/>
        <end position="634"/>
    </location>
</feature>
<feature type="domain" description="Threonine/serine exporter-like N-terminal" evidence="15">
    <location>
        <begin position="1143"/>
        <end position="1402"/>
    </location>
</feature>
<dbReference type="InterPro" id="IPR010619">
    <property type="entry name" value="ThrE-like_N"/>
</dbReference>
<dbReference type="EMBL" id="CP119895">
    <property type="protein sequence ID" value="WFD27239.1"/>
    <property type="molecule type" value="Genomic_DNA"/>
</dbReference>
<keyword evidence="10" id="KW-0539">Nucleus</keyword>
<feature type="compositionally biased region" description="Low complexity" evidence="12">
    <location>
        <begin position="1052"/>
        <end position="1064"/>
    </location>
</feature>
<dbReference type="InterPro" id="IPR036465">
    <property type="entry name" value="vWFA_dom_sf"/>
</dbReference>
<evidence type="ECO:0000256" key="8">
    <source>
        <dbReference type="ARBA" id="ARBA00023163"/>
    </source>
</evidence>
<dbReference type="GO" id="GO:0008270">
    <property type="term" value="F:zinc ion binding"/>
    <property type="evidence" value="ECO:0007669"/>
    <property type="project" value="UniProtKB-KW"/>
</dbReference>
<evidence type="ECO:0000256" key="1">
    <source>
        <dbReference type="ARBA" id="ARBA00004123"/>
    </source>
</evidence>
<feature type="transmembrane region" description="Helical" evidence="13">
    <location>
        <begin position="1511"/>
        <end position="1530"/>
    </location>
</feature>
<comment type="similarity">
    <text evidence="11">Belongs to the ThrE exporter (TC 2.A.79) family.</text>
</comment>
<feature type="transmembrane region" description="Helical" evidence="13">
    <location>
        <begin position="1385"/>
        <end position="1407"/>
    </location>
</feature>
<feature type="compositionally biased region" description="Basic and acidic residues" evidence="12">
    <location>
        <begin position="46"/>
        <end position="64"/>
    </location>
</feature>
<feature type="transmembrane region" description="Helical" evidence="13">
    <location>
        <begin position="1278"/>
        <end position="1296"/>
    </location>
</feature>
<dbReference type="InterPro" id="IPR007198">
    <property type="entry name" value="Ssl1-like"/>
</dbReference>
<feature type="region of interest" description="Disordered" evidence="12">
    <location>
        <begin position="818"/>
        <end position="845"/>
    </location>
</feature>
<proteinExistence type="inferred from homology"/>
<feature type="region of interest" description="Disordered" evidence="12">
    <location>
        <begin position="756"/>
        <end position="784"/>
    </location>
</feature>
<feature type="compositionally biased region" description="Polar residues" evidence="12">
    <location>
        <begin position="818"/>
        <end position="836"/>
    </location>
</feature>
<dbReference type="Gene3D" id="3.40.50.410">
    <property type="entry name" value="von Willebrand factor, type A domain"/>
    <property type="match status" value="1"/>
</dbReference>
<comment type="similarity">
    <text evidence="2">Belongs to the GTF2H2 family.</text>
</comment>
<keyword evidence="13" id="KW-1133">Transmembrane helix</keyword>
<feature type="region of interest" description="Disordered" evidence="12">
    <location>
        <begin position="1"/>
        <end position="79"/>
    </location>
</feature>
<evidence type="ECO:0000256" key="12">
    <source>
        <dbReference type="SAM" id="MobiDB-lite"/>
    </source>
</evidence>
<evidence type="ECO:0008006" key="18">
    <source>
        <dbReference type="Google" id="ProtNLM"/>
    </source>
</evidence>
<evidence type="ECO:0000256" key="3">
    <source>
        <dbReference type="ARBA" id="ARBA00022723"/>
    </source>
</evidence>
<evidence type="ECO:0000256" key="2">
    <source>
        <dbReference type="ARBA" id="ARBA00006092"/>
    </source>
</evidence>
<keyword evidence="13" id="KW-0472">Membrane</keyword>
<feature type="transmembrane region" description="Helical" evidence="13">
    <location>
        <begin position="1450"/>
        <end position="1469"/>
    </location>
</feature>
<evidence type="ECO:0000256" key="9">
    <source>
        <dbReference type="ARBA" id="ARBA00023204"/>
    </source>
</evidence>
<dbReference type="Proteomes" id="UP001213623">
    <property type="component" value="Chromosome 4"/>
</dbReference>
<feature type="transmembrane region" description="Helical" evidence="13">
    <location>
        <begin position="1581"/>
        <end position="1606"/>
    </location>
</feature>
<keyword evidence="5" id="KW-0863">Zinc-finger</keyword>
<dbReference type="SUPFAM" id="SSF53300">
    <property type="entry name" value="vWA-like"/>
    <property type="match status" value="1"/>
</dbReference>
<evidence type="ECO:0000313" key="16">
    <source>
        <dbReference type="EMBL" id="WFD27239.1"/>
    </source>
</evidence>
<dbReference type="Pfam" id="PF04056">
    <property type="entry name" value="Ssl1"/>
    <property type="match status" value="1"/>
</dbReference>
<dbReference type="FunFam" id="3.40.50.410:FF:000015">
    <property type="entry name" value="General transcription factor IIH subunit 2"/>
    <property type="match status" value="1"/>
</dbReference>
<name>A0AAF0EMF6_9BASI</name>
<evidence type="ECO:0000256" key="4">
    <source>
        <dbReference type="ARBA" id="ARBA00022763"/>
    </source>
</evidence>
<dbReference type="GO" id="GO:0022857">
    <property type="term" value="F:transmembrane transporter activity"/>
    <property type="evidence" value="ECO:0007669"/>
    <property type="project" value="InterPro"/>
</dbReference>
<accession>A0AAF0EMF6</accession>
<feature type="compositionally biased region" description="Acidic residues" evidence="12">
    <location>
        <begin position="13"/>
        <end position="30"/>
    </location>
</feature>
<feature type="region of interest" description="Disordered" evidence="12">
    <location>
        <begin position="502"/>
        <end position="538"/>
    </location>
</feature>